<evidence type="ECO:0000256" key="1">
    <source>
        <dbReference type="SAM" id="Phobius"/>
    </source>
</evidence>
<dbReference type="GO" id="GO:0006811">
    <property type="term" value="P:monoatomic ion transport"/>
    <property type="evidence" value="ECO:0007669"/>
    <property type="project" value="InterPro"/>
</dbReference>
<keyword evidence="1" id="KW-0812">Transmembrane</keyword>
<dbReference type="Proteomes" id="UP000828390">
    <property type="component" value="Unassembled WGS sequence"/>
</dbReference>
<sequence length="137" mass="15297">MDNAVTVFLSLVVFLTIVASEIPKNFNTVSITSVYMTAIIPLSTAAVITSLLESRLSCRDKYTDSIGSGYMSLSRICQCKHDGKSHSVTEIEWVNVVAALDYFLFRLFFVLSFVATVVLFVIANKRQSVPKRKKYPC</sequence>
<evidence type="ECO:0000313" key="3">
    <source>
        <dbReference type="EMBL" id="KAH3787368.1"/>
    </source>
</evidence>
<feature type="signal peptide" evidence="2">
    <location>
        <begin position="1"/>
        <end position="20"/>
    </location>
</feature>
<dbReference type="GO" id="GO:0016020">
    <property type="term" value="C:membrane"/>
    <property type="evidence" value="ECO:0007669"/>
    <property type="project" value="InterPro"/>
</dbReference>
<keyword evidence="1" id="KW-0472">Membrane</keyword>
<dbReference type="Gene3D" id="1.20.58.390">
    <property type="entry name" value="Neurotransmitter-gated ion-channel transmembrane domain"/>
    <property type="match status" value="1"/>
</dbReference>
<accession>A0A9D4IX18</accession>
<dbReference type="InterPro" id="IPR038050">
    <property type="entry name" value="Neuro_actylchol_rec"/>
</dbReference>
<reference evidence="3" key="1">
    <citation type="journal article" date="2019" name="bioRxiv">
        <title>The Genome of the Zebra Mussel, Dreissena polymorpha: A Resource for Invasive Species Research.</title>
        <authorList>
            <person name="McCartney M.A."/>
            <person name="Auch B."/>
            <person name="Kono T."/>
            <person name="Mallez S."/>
            <person name="Zhang Y."/>
            <person name="Obille A."/>
            <person name="Becker A."/>
            <person name="Abrahante J.E."/>
            <person name="Garbe J."/>
            <person name="Badalamenti J.P."/>
            <person name="Herman A."/>
            <person name="Mangelson H."/>
            <person name="Liachko I."/>
            <person name="Sullivan S."/>
            <person name="Sone E.D."/>
            <person name="Koren S."/>
            <person name="Silverstein K.A.T."/>
            <person name="Beckman K.B."/>
            <person name="Gohl D.M."/>
        </authorList>
    </citation>
    <scope>NUCLEOTIDE SEQUENCE</scope>
    <source>
        <strain evidence="3">Duluth1</strain>
        <tissue evidence="3">Whole animal</tissue>
    </source>
</reference>
<protein>
    <submittedName>
        <fullName evidence="3">Uncharacterized protein</fullName>
    </submittedName>
</protein>
<dbReference type="InterPro" id="IPR036719">
    <property type="entry name" value="Neuro-gated_channel_TM_sf"/>
</dbReference>
<organism evidence="3 4">
    <name type="scientific">Dreissena polymorpha</name>
    <name type="common">Zebra mussel</name>
    <name type="synonym">Mytilus polymorpha</name>
    <dbReference type="NCBI Taxonomy" id="45954"/>
    <lineage>
        <taxon>Eukaryota</taxon>
        <taxon>Metazoa</taxon>
        <taxon>Spiralia</taxon>
        <taxon>Lophotrochozoa</taxon>
        <taxon>Mollusca</taxon>
        <taxon>Bivalvia</taxon>
        <taxon>Autobranchia</taxon>
        <taxon>Heteroconchia</taxon>
        <taxon>Euheterodonta</taxon>
        <taxon>Imparidentia</taxon>
        <taxon>Neoheterodontei</taxon>
        <taxon>Myida</taxon>
        <taxon>Dreissenoidea</taxon>
        <taxon>Dreissenidae</taxon>
        <taxon>Dreissena</taxon>
    </lineage>
</organism>
<evidence type="ECO:0000256" key="2">
    <source>
        <dbReference type="SAM" id="SignalP"/>
    </source>
</evidence>
<dbReference type="SUPFAM" id="SSF90112">
    <property type="entry name" value="Neurotransmitter-gated ion-channel transmembrane pore"/>
    <property type="match status" value="1"/>
</dbReference>
<dbReference type="AlphaFoldDB" id="A0A9D4IX18"/>
<proteinExistence type="predicted"/>
<comment type="caution">
    <text evidence="3">The sequence shown here is derived from an EMBL/GenBank/DDBJ whole genome shotgun (WGS) entry which is preliminary data.</text>
</comment>
<feature type="transmembrane region" description="Helical" evidence="1">
    <location>
        <begin position="29"/>
        <end position="52"/>
    </location>
</feature>
<dbReference type="EMBL" id="JAIWYP010000008">
    <property type="protein sequence ID" value="KAH3787368.1"/>
    <property type="molecule type" value="Genomic_DNA"/>
</dbReference>
<keyword evidence="1" id="KW-1133">Transmembrane helix</keyword>
<gene>
    <name evidence="3" type="ORF">DPMN_165492</name>
</gene>
<feature type="transmembrane region" description="Helical" evidence="1">
    <location>
        <begin position="103"/>
        <end position="123"/>
    </location>
</feature>
<keyword evidence="4" id="KW-1185">Reference proteome</keyword>
<keyword evidence="2" id="KW-0732">Signal</keyword>
<feature type="chain" id="PRO_5039477809" evidence="2">
    <location>
        <begin position="21"/>
        <end position="137"/>
    </location>
</feature>
<name>A0A9D4IX18_DREPO</name>
<evidence type="ECO:0000313" key="4">
    <source>
        <dbReference type="Proteomes" id="UP000828390"/>
    </source>
</evidence>
<reference evidence="3" key="2">
    <citation type="submission" date="2020-11" db="EMBL/GenBank/DDBJ databases">
        <authorList>
            <person name="McCartney M.A."/>
            <person name="Auch B."/>
            <person name="Kono T."/>
            <person name="Mallez S."/>
            <person name="Becker A."/>
            <person name="Gohl D.M."/>
            <person name="Silverstein K.A.T."/>
            <person name="Koren S."/>
            <person name="Bechman K.B."/>
            <person name="Herman A."/>
            <person name="Abrahante J.E."/>
            <person name="Garbe J."/>
        </authorList>
    </citation>
    <scope>NUCLEOTIDE SEQUENCE</scope>
    <source>
        <strain evidence="3">Duluth1</strain>
        <tissue evidence="3">Whole animal</tissue>
    </source>
</reference>